<dbReference type="KEGG" id="cau:Caur_0237"/>
<gene>
    <name evidence="1" type="ordered locus">Caur_0237</name>
</gene>
<dbReference type="EMBL" id="CP000909">
    <property type="protein sequence ID" value="ABY33490.1"/>
    <property type="molecule type" value="Genomic_DNA"/>
</dbReference>
<name>A9WC97_CHLAA</name>
<reference evidence="2" key="1">
    <citation type="journal article" date="2011" name="BMC Genomics">
        <title>Complete genome sequence of the filamentous anoxygenic phototrophic bacterium Chloroflexus aurantiacus.</title>
        <authorList>
            <person name="Tang K.H."/>
            <person name="Barry K."/>
            <person name="Chertkov O."/>
            <person name="Dalin E."/>
            <person name="Han C.S."/>
            <person name="Hauser L.J."/>
            <person name="Honchak B.M."/>
            <person name="Karbach L.E."/>
            <person name="Land M.L."/>
            <person name="Lapidus A."/>
            <person name="Larimer F.W."/>
            <person name="Mikhailova N."/>
            <person name="Pitluck S."/>
            <person name="Pierson B.K."/>
            <person name="Blankenship R.E."/>
        </authorList>
    </citation>
    <scope>NUCLEOTIDE SEQUENCE [LARGE SCALE GENOMIC DNA]</scope>
    <source>
        <strain evidence="2">ATCC 29366 / DSM 635 / J-10-fl</strain>
    </source>
</reference>
<accession>A9WC97</accession>
<dbReference type="InParanoid" id="A9WC97"/>
<sequence>MLTYGTIEYVIYKRLFAFIISLFYLSACATTPLPPLLSDLLTRSPSGTQEMIAFLYYDEQGARLVSSLSVSADRPLPLDPPERQVWIGGLDPPADIPLTNEAGVQYGLVIAQGNWQSAGNYGPGGQWPYTLVTPSFQSITPDRVELAQLFNDNRYEGRLVQMRAALLLADGTSLLVDSIGAGGIPAAGARQVKLLHGESDQAALSQLQARGNVRYGYVDVIGVWRQGRLEPLLIRPLPSE</sequence>
<evidence type="ECO:0000313" key="2">
    <source>
        <dbReference type="Proteomes" id="UP000002008"/>
    </source>
</evidence>
<dbReference type="PATRIC" id="fig|324602.8.peg.275"/>
<protein>
    <submittedName>
        <fullName evidence="1">Uncharacterized protein</fullName>
    </submittedName>
</protein>
<dbReference type="EnsemblBacteria" id="ABY33490">
    <property type="protein sequence ID" value="ABY33490"/>
    <property type="gene ID" value="Caur_0237"/>
</dbReference>
<dbReference type="Proteomes" id="UP000002008">
    <property type="component" value="Chromosome"/>
</dbReference>
<evidence type="ECO:0000313" key="1">
    <source>
        <dbReference type="EMBL" id="ABY33490.1"/>
    </source>
</evidence>
<dbReference type="HOGENOM" id="CLU_1154795_0_0_0"/>
<organism evidence="1 2">
    <name type="scientific">Chloroflexus aurantiacus (strain ATCC 29366 / DSM 635 / J-10-fl)</name>
    <dbReference type="NCBI Taxonomy" id="324602"/>
    <lineage>
        <taxon>Bacteria</taxon>
        <taxon>Bacillati</taxon>
        <taxon>Chloroflexota</taxon>
        <taxon>Chloroflexia</taxon>
        <taxon>Chloroflexales</taxon>
        <taxon>Chloroflexineae</taxon>
        <taxon>Chloroflexaceae</taxon>
        <taxon>Chloroflexus</taxon>
    </lineage>
</organism>
<keyword evidence="2" id="KW-1185">Reference proteome</keyword>
<dbReference type="AlphaFoldDB" id="A9WC97"/>
<dbReference type="eggNOG" id="ENOG502ZPYR">
    <property type="taxonomic scope" value="Bacteria"/>
</dbReference>
<proteinExistence type="predicted"/>